<gene>
    <name evidence="1" type="ORF">ACH5RR_003198</name>
</gene>
<protein>
    <submittedName>
        <fullName evidence="1">Uncharacterized protein</fullName>
    </submittedName>
</protein>
<sequence>MVTPSANRGLRENRSVCLNNCSRSDWNDDNIDPQRIISPPNSDTKWRIDLGFTEDRIYHGEEPWEFGQQNASNIICETDKEDDIQGLTHEAFGNINSTSAIHGIEEDFDFGLELENDVACDEETANFFKLLKHAETELYKGYKSFTFISSLLGYYI</sequence>
<evidence type="ECO:0000313" key="1">
    <source>
        <dbReference type="EMBL" id="KAL3534737.1"/>
    </source>
</evidence>
<reference evidence="1 2" key="1">
    <citation type="submission" date="2024-11" db="EMBL/GenBank/DDBJ databases">
        <title>A near-complete genome assembly of Cinchona calisaya.</title>
        <authorList>
            <person name="Lian D.C."/>
            <person name="Zhao X.W."/>
            <person name="Wei L."/>
        </authorList>
    </citation>
    <scope>NUCLEOTIDE SEQUENCE [LARGE SCALE GENOMIC DNA]</scope>
    <source>
        <tissue evidence="1">Nenye</tissue>
    </source>
</reference>
<comment type="caution">
    <text evidence="1">The sequence shown here is derived from an EMBL/GenBank/DDBJ whole genome shotgun (WGS) entry which is preliminary data.</text>
</comment>
<name>A0ABD3AU47_9GENT</name>
<organism evidence="1 2">
    <name type="scientific">Cinchona calisaya</name>
    <dbReference type="NCBI Taxonomy" id="153742"/>
    <lineage>
        <taxon>Eukaryota</taxon>
        <taxon>Viridiplantae</taxon>
        <taxon>Streptophyta</taxon>
        <taxon>Embryophyta</taxon>
        <taxon>Tracheophyta</taxon>
        <taxon>Spermatophyta</taxon>
        <taxon>Magnoliopsida</taxon>
        <taxon>eudicotyledons</taxon>
        <taxon>Gunneridae</taxon>
        <taxon>Pentapetalae</taxon>
        <taxon>asterids</taxon>
        <taxon>lamiids</taxon>
        <taxon>Gentianales</taxon>
        <taxon>Rubiaceae</taxon>
        <taxon>Cinchonoideae</taxon>
        <taxon>Cinchoneae</taxon>
        <taxon>Cinchona</taxon>
    </lineage>
</organism>
<dbReference type="Proteomes" id="UP001630127">
    <property type="component" value="Unassembled WGS sequence"/>
</dbReference>
<keyword evidence="2" id="KW-1185">Reference proteome</keyword>
<proteinExistence type="predicted"/>
<accession>A0ABD3AU47</accession>
<evidence type="ECO:0000313" key="2">
    <source>
        <dbReference type="Proteomes" id="UP001630127"/>
    </source>
</evidence>
<dbReference type="EMBL" id="JBJUIK010000002">
    <property type="protein sequence ID" value="KAL3534737.1"/>
    <property type="molecule type" value="Genomic_DNA"/>
</dbReference>
<dbReference type="AlphaFoldDB" id="A0ABD3AU47"/>